<dbReference type="STRING" id="589382.SAMN04489721_2785"/>
<dbReference type="RefSeq" id="WP_133988377.1">
    <property type="nucleotide sequence ID" value="NZ_BMDN01000001.1"/>
</dbReference>
<protein>
    <submittedName>
        <fullName evidence="5">DNA-binding GntR family transcriptional regulator</fullName>
    </submittedName>
    <submittedName>
        <fullName evidence="6">DNA-binding transcriptional regulator, GntR family</fullName>
    </submittedName>
</protein>
<dbReference type="SUPFAM" id="SSF46785">
    <property type="entry name" value="Winged helix' DNA-binding domain"/>
    <property type="match status" value="1"/>
</dbReference>
<dbReference type="InterPro" id="IPR011711">
    <property type="entry name" value="GntR_C"/>
</dbReference>
<dbReference type="Pfam" id="PF07729">
    <property type="entry name" value="FCD"/>
    <property type="match status" value="1"/>
</dbReference>
<dbReference type="OrthoDB" id="5243844at2"/>
<dbReference type="PANTHER" id="PTHR43537:SF5">
    <property type="entry name" value="UXU OPERON TRANSCRIPTIONAL REGULATOR"/>
    <property type="match status" value="1"/>
</dbReference>
<accession>A0A1H1YJ92</accession>
<dbReference type="Proteomes" id="UP000893823">
    <property type="component" value="Unassembled WGS sequence"/>
</dbReference>
<dbReference type="GO" id="GO:0003700">
    <property type="term" value="F:DNA-binding transcription factor activity"/>
    <property type="evidence" value="ECO:0007669"/>
    <property type="project" value="InterPro"/>
</dbReference>
<organism evidence="6 7">
    <name type="scientific">Agromyces flavus</name>
    <dbReference type="NCBI Taxonomy" id="589382"/>
    <lineage>
        <taxon>Bacteria</taxon>
        <taxon>Bacillati</taxon>
        <taxon>Actinomycetota</taxon>
        <taxon>Actinomycetes</taxon>
        <taxon>Micrococcales</taxon>
        <taxon>Microbacteriaceae</taxon>
        <taxon>Agromyces</taxon>
    </lineage>
</organism>
<evidence type="ECO:0000313" key="7">
    <source>
        <dbReference type="Proteomes" id="UP000199482"/>
    </source>
</evidence>
<reference evidence="6" key="1">
    <citation type="submission" date="2016-10" db="EMBL/GenBank/DDBJ databases">
        <authorList>
            <person name="de Groot N.N."/>
        </authorList>
    </citation>
    <scope>NUCLEOTIDE SEQUENCE [LARGE SCALE GENOMIC DNA]</scope>
    <source>
        <strain evidence="6">CPCC 202695</strain>
    </source>
</reference>
<evidence type="ECO:0000256" key="2">
    <source>
        <dbReference type="ARBA" id="ARBA00023125"/>
    </source>
</evidence>
<dbReference type="InterPro" id="IPR000524">
    <property type="entry name" value="Tscrpt_reg_HTH_GntR"/>
</dbReference>
<dbReference type="Pfam" id="PF00392">
    <property type="entry name" value="GntR"/>
    <property type="match status" value="1"/>
</dbReference>
<dbReference type="AlphaFoldDB" id="A0A1H1YJ92"/>
<keyword evidence="8" id="KW-1185">Reference proteome</keyword>
<evidence type="ECO:0000313" key="5">
    <source>
        <dbReference type="EMBL" id="MCP2366710.1"/>
    </source>
</evidence>
<evidence type="ECO:0000259" key="4">
    <source>
        <dbReference type="PROSITE" id="PS50949"/>
    </source>
</evidence>
<dbReference type="EMBL" id="LT629755">
    <property type="protein sequence ID" value="SDT21431.1"/>
    <property type="molecule type" value="Genomic_DNA"/>
</dbReference>
<dbReference type="SMART" id="SM00345">
    <property type="entry name" value="HTH_GNTR"/>
    <property type="match status" value="1"/>
</dbReference>
<reference evidence="5" key="3">
    <citation type="submission" date="2022-06" db="EMBL/GenBank/DDBJ databases">
        <title>Genomic Encyclopedia of Type Strains, Phase III (KMG-III): the genomes of soil and plant-associated and newly described type strains.</title>
        <authorList>
            <person name="Whitman W."/>
        </authorList>
    </citation>
    <scope>NUCLEOTIDE SEQUENCE</scope>
    <source>
        <strain evidence="5">CPCC 202695</strain>
    </source>
</reference>
<evidence type="ECO:0000313" key="8">
    <source>
        <dbReference type="Proteomes" id="UP000893823"/>
    </source>
</evidence>
<feature type="domain" description="HTH gntR-type" evidence="4">
    <location>
        <begin position="17"/>
        <end position="84"/>
    </location>
</feature>
<dbReference type="SMART" id="SM00895">
    <property type="entry name" value="FCD"/>
    <property type="match status" value="1"/>
</dbReference>
<evidence type="ECO:0000256" key="1">
    <source>
        <dbReference type="ARBA" id="ARBA00023015"/>
    </source>
</evidence>
<dbReference type="InterPro" id="IPR036390">
    <property type="entry name" value="WH_DNA-bd_sf"/>
</dbReference>
<dbReference type="SUPFAM" id="SSF48008">
    <property type="entry name" value="GntR ligand-binding domain-like"/>
    <property type="match status" value="1"/>
</dbReference>
<dbReference type="PROSITE" id="PS50949">
    <property type="entry name" value="HTH_GNTR"/>
    <property type="match status" value="1"/>
</dbReference>
<dbReference type="InterPro" id="IPR036388">
    <property type="entry name" value="WH-like_DNA-bd_sf"/>
</dbReference>
<keyword evidence="3" id="KW-0804">Transcription</keyword>
<dbReference type="Proteomes" id="UP000199482">
    <property type="component" value="Chromosome I"/>
</dbReference>
<keyword evidence="2 6" id="KW-0238">DNA-binding</keyword>
<dbReference type="GO" id="GO:0003677">
    <property type="term" value="F:DNA binding"/>
    <property type="evidence" value="ECO:0007669"/>
    <property type="project" value="UniProtKB-KW"/>
</dbReference>
<keyword evidence="1" id="KW-0805">Transcription regulation</keyword>
<sequence>MTDAAPSAGAERHASATTAVERVTAEVRDEILSGALGPDAPLREEAWAARLGVSRHTVRAAFQRLVAERLATAEPYRGVRVTSFDRRQILALQQLRSALEVEAVRIALERSGGVLPRDAVASARAAIDAMAAIDAGDGDGGEGADGAWLEVERRHAEFHAALVAASGSPRIIEAHTAIGSELLLFLLHARTHYSIASLVDEHLRLLDELSSRGPDALREHLEHSTRLLLG</sequence>
<dbReference type="EMBL" id="SODL02000001">
    <property type="protein sequence ID" value="MCP2366710.1"/>
    <property type="molecule type" value="Genomic_DNA"/>
</dbReference>
<evidence type="ECO:0000256" key="3">
    <source>
        <dbReference type="ARBA" id="ARBA00023163"/>
    </source>
</evidence>
<proteinExistence type="predicted"/>
<dbReference type="Gene3D" id="1.10.10.10">
    <property type="entry name" value="Winged helix-like DNA-binding domain superfamily/Winged helix DNA-binding domain"/>
    <property type="match status" value="1"/>
</dbReference>
<evidence type="ECO:0000313" key="6">
    <source>
        <dbReference type="EMBL" id="SDT21431.1"/>
    </source>
</evidence>
<dbReference type="InterPro" id="IPR008920">
    <property type="entry name" value="TF_FadR/GntR_C"/>
</dbReference>
<reference evidence="7" key="2">
    <citation type="submission" date="2016-10" db="EMBL/GenBank/DDBJ databases">
        <authorList>
            <person name="Varghese N."/>
            <person name="Submissions S."/>
        </authorList>
    </citation>
    <scope>NUCLEOTIDE SEQUENCE [LARGE SCALE GENOMIC DNA]</scope>
    <source>
        <strain evidence="7">CPCC 202695</strain>
    </source>
</reference>
<dbReference type="Gene3D" id="1.20.120.530">
    <property type="entry name" value="GntR ligand-binding domain-like"/>
    <property type="match status" value="1"/>
</dbReference>
<dbReference type="PANTHER" id="PTHR43537">
    <property type="entry name" value="TRANSCRIPTIONAL REGULATOR, GNTR FAMILY"/>
    <property type="match status" value="1"/>
</dbReference>
<name>A0A1H1YJ92_9MICO</name>
<gene>
    <name evidence="5" type="ORF">BCL57_000852</name>
    <name evidence="6" type="ORF">SAMN04489721_2785</name>
</gene>